<dbReference type="Gene3D" id="1.10.3860.10">
    <property type="entry name" value="Sodium:dicarboxylate symporter"/>
    <property type="match status" value="1"/>
</dbReference>
<accession>A0AAW7DP17</accession>
<feature type="transmembrane region" description="Helical" evidence="9">
    <location>
        <begin position="96"/>
        <end position="117"/>
    </location>
</feature>
<dbReference type="SUPFAM" id="SSF118215">
    <property type="entry name" value="Proton glutamate symport protein"/>
    <property type="match status" value="1"/>
</dbReference>
<comment type="caution">
    <text evidence="10">The sequence shown here is derived from an EMBL/GenBank/DDBJ whole genome shotgun (WGS) entry which is preliminary data.</text>
</comment>
<evidence type="ECO:0000256" key="4">
    <source>
        <dbReference type="ARBA" id="ARBA00022519"/>
    </source>
</evidence>
<dbReference type="AlphaFoldDB" id="A0AAW7DP17"/>
<feature type="transmembrane region" description="Helical" evidence="9">
    <location>
        <begin position="364"/>
        <end position="386"/>
    </location>
</feature>
<evidence type="ECO:0000256" key="5">
    <source>
        <dbReference type="ARBA" id="ARBA00022692"/>
    </source>
</evidence>
<reference evidence="10" key="2">
    <citation type="journal article" date="2022" name="Sci. Total Environ.">
        <title>Prevalence, transmission, and molecular epidemiology of tet(X)-positive bacteria among humans, animals, and environmental niches in China: An epidemiological, and genomic-based study.</title>
        <authorList>
            <person name="Dong N."/>
            <person name="Zeng Y."/>
            <person name="Cai C."/>
            <person name="Sun C."/>
            <person name="Lu J."/>
            <person name="Liu C."/>
            <person name="Zhou H."/>
            <person name="Sun Q."/>
            <person name="Shu L."/>
            <person name="Wang H."/>
            <person name="Wang Y."/>
            <person name="Wang S."/>
            <person name="Wu C."/>
            <person name="Chan E.W."/>
            <person name="Chen G."/>
            <person name="Shen Z."/>
            <person name="Chen S."/>
            <person name="Zhang R."/>
        </authorList>
    </citation>
    <scope>NUCLEOTIDE SEQUENCE</scope>
    <source>
        <strain evidence="10">DF46-2-2</strain>
    </source>
</reference>
<dbReference type="RefSeq" id="WP_096334866.1">
    <property type="nucleotide sequence ID" value="NZ_CP012358.1"/>
</dbReference>
<dbReference type="PRINTS" id="PR00173">
    <property type="entry name" value="EDTRNSPORT"/>
</dbReference>
<dbReference type="GeneID" id="93984682"/>
<dbReference type="GO" id="GO:0015293">
    <property type="term" value="F:symporter activity"/>
    <property type="evidence" value="ECO:0007669"/>
    <property type="project" value="UniProtKB-KW"/>
</dbReference>
<keyword evidence="5 9" id="KW-0812">Transmembrane</keyword>
<dbReference type="PANTHER" id="PTHR42865">
    <property type="entry name" value="PROTON/GLUTAMATE-ASPARTATE SYMPORTER"/>
    <property type="match status" value="1"/>
</dbReference>
<gene>
    <name evidence="10" type="ORF">HX099_02555</name>
</gene>
<dbReference type="PANTHER" id="PTHR42865:SF7">
    <property type="entry name" value="PROTON_GLUTAMATE-ASPARTATE SYMPORTER"/>
    <property type="match status" value="1"/>
</dbReference>
<dbReference type="InterPro" id="IPR018107">
    <property type="entry name" value="Na-dicarboxylate_symporter_CS"/>
</dbReference>
<evidence type="ECO:0000256" key="9">
    <source>
        <dbReference type="SAM" id="Phobius"/>
    </source>
</evidence>
<dbReference type="PROSITE" id="PS00714">
    <property type="entry name" value="NA_DICARBOXYL_SYMP_2"/>
    <property type="match status" value="1"/>
</dbReference>
<sequence>MVQSTNSEHALSLWAKWVQMDLWKKIFIGLALGLVLGITLNQTGYAEYAEKIKPLGDLFINGIKMLIVPLIFVSLVSGITSLKSMATMGRYSVKTIMWYLLTTAVAITIGLILGAIFQPGVGVDLGAAAAATAKEAPSLVSTIVAMVPVNPIASMAEGNILQVIVFAVFFGVSITLAGDAAKPVKDLMDGLAEVFYKLTNIIISFAPYGVFALITWVSGTYGLDMLMPLAKVIGVVYLGCVIHAVVTYMGLIKFVAKLNPVRYAQGVLEPAIVAFSSASSAGTLPVTMMSAERNLGVSRSVSSFVLPLGTTINMDGTALYQGVCVLFIAQAYGIDLSMAQYITIILTATLASIGTAGVPGAGLIMLSLVLTSVGLPLEGVAIIAGIDRILDMARTTLNITGDSAVAVLIAKSEGQLDQALYDTPHVLKTVDIRNS</sequence>
<dbReference type="EMBL" id="JACANB010000001">
    <property type="protein sequence ID" value="MDM1695549.1"/>
    <property type="molecule type" value="Genomic_DNA"/>
</dbReference>
<organism evidence="10 11">
    <name type="scientific">Thiopseudomonas alkaliphila</name>
    <dbReference type="NCBI Taxonomy" id="1697053"/>
    <lineage>
        <taxon>Bacteria</taxon>
        <taxon>Pseudomonadati</taxon>
        <taxon>Pseudomonadota</taxon>
        <taxon>Gammaproteobacteria</taxon>
        <taxon>Pseudomonadales</taxon>
        <taxon>Pseudomonadaceae</taxon>
        <taxon>Thiopseudomonas</taxon>
    </lineage>
</organism>
<feature type="transmembrane region" description="Helical" evidence="9">
    <location>
        <begin position="229"/>
        <end position="251"/>
    </location>
</feature>
<dbReference type="GO" id="GO:0006835">
    <property type="term" value="P:dicarboxylic acid transport"/>
    <property type="evidence" value="ECO:0007669"/>
    <property type="project" value="TreeGrafter"/>
</dbReference>
<dbReference type="GO" id="GO:0005886">
    <property type="term" value="C:plasma membrane"/>
    <property type="evidence" value="ECO:0007669"/>
    <property type="project" value="UniProtKB-SubCell"/>
</dbReference>
<evidence type="ECO:0000313" key="11">
    <source>
        <dbReference type="Proteomes" id="UP001173465"/>
    </source>
</evidence>
<feature type="transmembrane region" description="Helical" evidence="9">
    <location>
        <begin position="26"/>
        <end position="46"/>
    </location>
</feature>
<proteinExistence type="predicted"/>
<evidence type="ECO:0000313" key="10">
    <source>
        <dbReference type="EMBL" id="MDM1695549.1"/>
    </source>
</evidence>
<comment type="subcellular location">
    <subcellularLocation>
        <location evidence="1">Cell membrane</location>
        <topology evidence="1">Multi-pass membrane protein</topology>
    </subcellularLocation>
</comment>
<dbReference type="FunFam" id="1.10.3860.10:FF:000001">
    <property type="entry name" value="C4-dicarboxylate transport protein"/>
    <property type="match status" value="1"/>
</dbReference>
<keyword evidence="4" id="KW-0997">Cell inner membrane</keyword>
<dbReference type="InterPro" id="IPR001991">
    <property type="entry name" value="Na-dicarboxylate_symporter"/>
</dbReference>
<evidence type="ECO:0000256" key="1">
    <source>
        <dbReference type="ARBA" id="ARBA00004651"/>
    </source>
</evidence>
<reference evidence="10" key="1">
    <citation type="submission" date="2020-06" db="EMBL/GenBank/DDBJ databases">
        <authorList>
            <person name="Dong N."/>
        </authorList>
    </citation>
    <scope>NUCLEOTIDE SEQUENCE</scope>
    <source>
        <strain evidence="10">DF46-2-2</strain>
    </source>
</reference>
<keyword evidence="7 9" id="KW-1133">Transmembrane helix</keyword>
<keyword evidence="6" id="KW-0769">Symport</keyword>
<evidence type="ECO:0000256" key="3">
    <source>
        <dbReference type="ARBA" id="ARBA00022475"/>
    </source>
</evidence>
<name>A0AAW7DP17_9GAMM</name>
<feature type="transmembrane region" description="Helical" evidence="9">
    <location>
        <begin position="58"/>
        <end position="76"/>
    </location>
</feature>
<dbReference type="Pfam" id="PF00375">
    <property type="entry name" value="SDF"/>
    <property type="match status" value="1"/>
</dbReference>
<dbReference type="InterPro" id="IPR036458">
    <property type="entry name" value="Na:dicarbo_symporter_sf"/>
</dbReference>
<evidence type="ECO:0000256" key="2">
    <source>
        <dbReference type="ARBA" id="ARBA00022448"/>
    </source>
</evidence>
<evidence type="ECO:0000256" key="8">
    <source>
        <dbReference type="ARBA" id="ARBA00023136"/>
    </source>
</evidence>
<evidence type="ECO:0000256" key="6">
    <source>
        <dbReference type="ARBA" id="ARBA00022847"/>
    </source>
</evidence>
<keyword evidence="3" id="KW-1003">Cell membrane</keyword>
<protein>
    <submittedName>
        <fullName evidence="10">Dicarboxylate/amino acid:cation symporter</fullName>
    </submittedName>
</protein>
<feature type="transmembrane region" description="Helical" evidence="9">
    <location>
        <begin position="160"/>
        <end position="177"/>
    </location>
</feature>
<dbReference type="Proteomes" id="UP001173465">
    <property type="component" value="Unassembled WGS sequence"/>
</dbReference>
<evidence type="ECO:0000256" key="7">
    <source>
        <dbReference type="ARBA" id="ARBA00022989"/>
    </source>
</evidence>
<keyword evidence="2" id="KW-0813">Transport</keyword>
<keyword evidence="8 9" id="KW-0472">Membrane</keyword>
<feature type="transmembrane region" description="Helical" evidence="9">
    <location>
        <begin position="198"/>
        <end position="217"/>
    </location>
</feature>